<dbReference type="EMBL" id="RCHU02000014">
    <property type="protein sequence ID" value="KAL3573197.1"/>
    <property type="molecule type" value="Genomic_DNA"/>
</dbReference>
<evidence type="ECO:0000313" key="2">
    <source>
        <dbReference type="Proteomes" id="UP000309997"/>
    </source>
</evidence>
<evidence type="ECO:0000313" key="1">
    <source>
        <dbReference type="EMBL" id="KAL3573197.1"/>
    </source>
</evidence>
<sequence>MELPSSCADGSDTGSSPCSVSCCFMQLAMLLVGCVSSLLKLAGITIRVLNLLDLVGSSYLSSLLLQGVLFISFAMLLFSSWWKQLSAVSSSAFPHSCLQQRSLMEQGYCMSCVLGKSFRLLVIGCATPPCWSCWAHCSSADGLVCVVGLFPVAGVVALSGAALLNVALVSRSAEDRLFGGAGVLLLLLRHCLFCMAAVAGRSLHWCP</sequence>
<proteinExistence type="predicted"/>
<organism evidence="1 2">
    <name type="scientific">Populus alba</name>
    <name type="common">White poplar</name>
    <dbReference type="NCBI Taxonomy" id="43335"/>
    <lineage>
        <taxon>Eukaryota</taxon>
        <taxon>Viridiplantae</taxon>
        <taxon>Streptophyta</taxon>
        <taxon>Embryophyta</taxon>
        <taxon>Tracheophyta</taxon>
        <taxon>Spermatophyta</taxon>
        <taxon>Magnoliopsida</taxon>
        <taxon>eudicotyledons</taxon>
        <taxon>Gunneridae</taxon>
        <taxon>Pentapetalae</taxon>
        <taxon>rosids</taxon>
        <taxon>fabids</taxon>
        <taxon>Malpighiales</taxon>
        <taxon>Salicaceae</taxon>
        <taxon>Saliceae</taxon>
        <taxon>Populus</taxon>
    </lineage>
</organism>
<keyword evidence="2" id="KW-1185">Reference proteome</keyword>
<name>A0ACC4B432_POPAL</name>
<accession>A0ACC4B432</accession>
<comment type="caution">
    <text evidence="1">The sequence shown here is derived from an EMBL/GenBank/DDBJ whole genome shotgun (WGS) entry which is preliminary data.</text>
</comment>
<dbReference type="Proteomes" id="UP000309997">
    <property type="component" value="Unassembled WGS sequence"/>
</dbReference>
<gene>
    <name evidence="1" type="ORF">D5086_027101</name>
</gene>
<protein>
    <submittedName>
        <fullName evidence="1">Uncharacterized protein</fullName>
    </submittedName>
</protein>
<reference evidence="1 2" key="1">
    <citation type="journal article" date="2024" name="Plant Biotechnol. J.">
        <title>Genome and CRISPR/Cas9 system of a widespread forest tree (Populus alba) in the world.</title>
        <authorList>
            <person name="Liu Y.J."/>
            <person name="Jiang P.F."/>
            <person name="Han X.M."/>
            <person name="Li X.Y."/>
            <person name="Wang H.M."/>
            <person name="Wang Y.J."/>
            <person name="Wang X.X."/>
            <person name="Zeng Q.Y."/>
        </authorList>
    </citation>
    <scope>NUCLEOTIDE SEQUENCE [LARGE SCALE GENOMIC DNA]</scope>
    <source>
        <strain evidence="2">cv. PAL-ZL1</strain>
    </source>
</reference>